<dbReference type="RefSeq" id="WP_036508622.1">
    <property type="nucleotide sequence ID" value="NZ_AONB01000003.1"/>
</dbReference>
<keyword evidence="5" id="KW-1185">Reference proteome</keyword>
<reference evidence="4 5" key="2">
    <citation type="journal article" date="2015" name="Syst. Appl. Microbiol.">
        <title>Nitrincola nitratireducens sp. nov. isolated from a haloalkaline crater lake.</title>
        <authorList>
            <person name="Singh A."/>
            <person name="Vaidya B."/>
            <person name="Tanuku N.R."/>
            <person name="Pinnaka A.K."/>
        </authorList>
    </citation>
    <scope>NUCLEOTIDE SEQUENCE [LARGE SCALE GENOMIC DNA]</scope>
    <source>
        <strain evidence="4 5">AK23</strain>
    </source>
</reference>
<dbReference type="STRING" id="1229521.D791_01133"/>
<dbReference type="Pfam" id="PF01627">
    <property type="entry name" value="Hpt"/>
    <property type="match status" value="1"/>
</dbReference>
<protein>
    <submittedName>
        <fullName evidence="4">TMAO reductase sytem sensor TorS</fullName>
    </submittedName>
</protein>
<dbReference type="EMBL" id="AONB01000003">
    <property type="protein sequence ID" value="EXJ12244.1"/>
    <property type="molecule type" value="Genomic_DNA"/>
</dbReference>
<feature type="domain" description="HPt" evidence="3">
    <location>
        <begin position="27"/>
        <end position="120"/>
    </location>
</feature>
<evidence type="ECO:0000313" key="4">
    <source>
        <dbReference type="EMBL" id="EXJ12244.1"/>
    </source>
</evidence>
<dbReference type="AlphaFoldDB" id="W9UYS5"/>
<proteinExistence type="predicted"/>
<dbReference type="PROSITE" id="PS50894">
    <property type="entry name" value="HPT"/>
    <property type="match status" value="1"/>
</dbReference>
<dbReference type="Proteomes" id="UP000019464">
    <property type="component" value="Unassembled WGS sequence"/>
</dbReference>
<sequence>MSNSAIRRLYEQLGFDLNEALLYCDHDETLLMDLIGVFVEILPSQYDKLRQAFEEHALEDAEQITHTLKSSAATIGAQTLSNLCQDCNHLLKANTLPSAELQQKLLTTLLAHKDALLHSALPIERTKLPISNQDKNSLLDEILEKSSTFQWINPESVDSLLQLMRQKQYIDQANALEIAFKHFDYERVSYIITEIRQSTKDNTNNA</sequence>
<keyword evidence="1" id="KW-0902">Two-component regulatory system</keyword>
<dbReference type="Gene3D" id="1.20.120.160">
    <property type="entry name" value="HPT domain"/>
    <property type="match status" value="1"/>
</dbReference>
<gene>
    <name evidence="4" type="ORF">D791_01133</name>
</gene>
<name>W9UYS5_9GAMM</name>
<dbReference type="InterPro" id="IPR008207">
    <property type="entry name" value="Sig_transdc_His_kin_Hpt_dom"/>
</dbReference>
<keyword evidence="2" id="KW-0597">Phosphoprotein</keyword>
<feature type="modified residue" description="Phosphohistidine" evidence="2">
    <location>
        <position position="66"/>
    </location>
</feature>
<comment type="caution">
    <text evidence="4">The sequence shown here is derived from an EMBL/GenBank/DDBJ whole genome shotgun (WGS) entry which is preliminary data.</text>
</comment>
<evidence type="ECO:0000259" key="3">
    <source>
        <dbReference type="PROSITE" id="PS50894"/>
    </source>
</evidence>
<organism evidence="4 5">
    <name type="scientific">Nitrincola nitratireducens</name>
    <dbReference type="NCBI Taxonomy" id="1229521"/>
    <lineage>
        <taxon>Bacteria</taxon>
        <taxon>Pseudomonadati</taxon>
        <taxon>Pseudomonadota</taxon>
        <taxon>Gammaproteobacteria</taxon>
        <taxon>Oceanospirillales</taxon>
        <taxon>Oceanospirillaceae</taxon>
        <taxon>Nitrincola</taxon>
    </lineage>
</organism>
<evidence type="ECO:0000256" key="1">
    <source>
        <dbReference type="ARBA" id="ARBA00023012"/>
    </source>
</evidence>
<dbReference type="OrthoDB" id="4965347at2"/>
<evidence type="ECO:0000313" key="5">
    <source>
        <dbReference type="Proteomes" id="UP000019464"/>
    </source>
</evidence>
<dbReference type="GO" id="GO:0004672">
    <property type="term" value="F:protein kinase activity"/>
    <property type="evidence" value="ECO:0007669"/>
    <property type="project" value="UniProtKB-ARBA"/>
</dbReference>
<dbReference type="GO" id="GO:0000160">
    <property type="term" value="P:phosphorelay signal transduction system"/>
    <property type="evidence" value="ECO:0007669"/>
    <property type="project" value="UniProtKB-KW"/>
</dbReference>
<dbReference type="SUPFAM" id="SSF47226">
    <property type="entry name" value="Histidine-containing phosphotransfer domain, HPT domain"/>
    <property type="match status" value="1"/>
</dbReference>
<accession>W9UYS5</accession>
<evidence type="ECO:0000256" key="2">
    <source>
        <dbReference type="PROSITE-ProRule" id="PRU00110"/>
    </source>
</evidence>
<reference evidence="5" key="1">
    <citation type="submission" date="2012-11" db="EMBL/GenBank/DDBJ databases">
        <authorList>
            <person name="Singh A."/>
            <person name="Pinnaka A.K."/>
            <person name="Vaidya B."/>
        </authorList>
    </citation>
    <scope>NUCLEOTIDE SEQUENCE [LARGE SCALE GENOMIC DNA]</scope>
    <source>
        <strain evidence="5">AK23</strain>
    </source>
</reference>
<dbReference type="InterPro" id="IPR036641">
    <property type="entry name" value="HPT_dom_sf"/>
</dbReference>